<dbReference type="GO" id="GO:0071013">
    <property type="term" value="C:catalytic step 2 spliceosome"/>
    <property type="evidence" value="ECO:0007669"/>
    <property type="project" value="TreeGrafter"/>
</dbReference>
<keyword evidence="8" id="KW-1185">Reference proteome</keyword>
<evidence type="ECO:0000256" key="2">
    <source>
        <dbReference type="ARBA" id="ARBA00022771"/>
    </source>
</evidence>
<keyword evidence="2" id="KW-0863">Zinc-finger</keyword>
<protein>
    <recommendedName>
        <fullName evidence="6">SF3A2 domain-containing protein</fullName>
    </recommendedName>
</protein>
<dbReference type="PANTHER" id="PTHR23205">
    <property type="entry name" value="SPLICING FACTOR 3A SUBUNIT 2"/>
    <property type="match status" value="1"/>
</dbReference>
<feature type="compositionally biased region" description="Pro residues" evidence="5">
    <location>
        <begin position="158"/>
        <end position="168"/>
    </location>
</feature>
<dbReference type="EMBL" id="RWGY01000004">
    <property type="protein sequence ID" value="TVU47643.1"/>
    <property type="molecule type" value="Genomic_DNA"/>
</dbReference>
<dbReference type="GO" id="GO:0071004">
    <property type="term" value="C:U2-type prespliceosome"/>
    <property type="evidence" value="ECO:0007669"/>
    <property type="project" value="TreeGrafter"/>
</dbReference>
<evidence type="ECO:0000259" key="6">
    <source>
        <dbReference type="Pfam" id="PF16835"/>
    </source>
</evidence>
<dbReference type="Pfam" id="PF16835">
    <property type="entry name" value="SF3A2"/>
    <property type="match status" value="1"/>
</dbReference>
<dbReference type="FunFam" id="2.60.40.2690:FF:000002">
    <property type="entry name" value="Splicing factor 3a subunit 2"/>
    <property type="match status" value="1"/>
</dbReference>
<evidence type="ECO:0000313" key="7">
    <source>
        <dbReference type="EMBL" id="TVU47643.1"/>
    </source>
</evidence>
<name>A0A5J9WHV3_9POAL</name>
<dbReference type="GO" id="GO:0005686">
    <property type="term" value="C:U2 snRNP"/>
    <property type="evidence" value="ECO:0007669"/>
    <property type="project" value="TreeGrafter"/>
</dbReference>
<feature type="compositionally biased region" description="Pro residues" evidence="5">
    <location>
        <begin position="178"/>
        <end position="248"/>
    </location>
</feature>
<dbReference type="PANTHER" id="PTHR23205:SF0">
    <property type="entry name" value="SPLICING FACTOR 3A SUBUNIT 2"/>
    <property type="match status" value="1"/>
</dbReference>
<reference evidence="7 8" key="1">
    <citation type="journal article" date="2019" name="Sci. Rep.">
        <title>A high-quality genome of Eragrostis curvula grass provides insights into Poaceae evolution and supports new strategies to enhance forage quality.</title>
        <authorList>
            <person name="Carballo J."/>
            <person name="Santos B.A.C.M."/>
            <person name="Zappacosta D."/>
            <person name="Garbus I."/>
            <person name="Selva J.P."/>
            <person name="Gallo C.A."/>
            <person name="Diaz A."/>
            <person name="Albertini E."/>
            <person name="Caccamo M."/>
            <person name="Echenique V."/>
        </authorList>
    </citation>
    <scope>NUCLEOTIDE SEQUENCE [LARGE SCALE GENOMIC DNA]</scope>
    <source>
        <strain evidence="8">cv. Victoria</strain>
        <tissue evidence="7">Leaf</tissue>
    </source>
</reference>
<dbReference type="GO" id="GO:0000245">
    <property type="term" value="P:spliceosomal complex assembly"/>
    <property type="evidence" value="ECO:0007669"/>
    <property type="project" value="TreeGrafter"/>
</dbReference>
<dbReference type="Proteomes" id="UP000324897">
    <property type="component" value="Chromosome 5"/>
</dbReference>
<proteinExistence type="predicted"/>
<feature type="region of interest" description="Disordered" evidence="5">
    <location>
        <begin position="155"/>
        <end position="254"/>
    </location>
</feature>
<comment type="caution">
    <text evidence="7">The sequence shown here is derived from an EMBL/GenBank/DDBJ whole genome shotgun (WGS) entry which is preliminary data.</text>
</comment>
<dbReference type="InterPro" id="IPR031781">
    <property type="entry name" value="SF3A2_dom"/>
</dbReference>
<dbReference type="Gramene" id="TVU47643">
    <property type="protein sequence ID" value="TVU47643"/>
    <property type="gene ID" value="EJB05_07249"/>
</dbReference>
<dbReference type="InterPro" id="IPR052092">
    <property type="entry name" value="SF3A2"/>
</dbReference>
<organism evidence="7 8">
    <name type="scientific">Eragrostis curvula</name>
    <name type="common">weeping love grass</name>
    <dbReference type="NCBI Taxonomy" id="38414"/>
    <lineage>
        <taxon>Eukaryota</taxon>
        <taxon>Viridiplantae</taxon>
        <taxon>Streptophyta</taxon>
        <taxon>Embryophyta</taxon>
        <taxon>Tracheophyta</taxon>
        <taxon>Spermatophyta</taxon>
        <taxon>Magnoliopsida</taxon>
        <taxon>Liliopsida</taxon>
        <taxon>Poales</taxon>
        <taxon>Poaceae</taxon>
        <taxon>PACMAD clade</taxon>
        <taxon>Chloridoideae</taxon>
        <taxon>Eragrostideae</taxon>
        <taxon>Eragrostidinae</taxon>
        <taxon>Eragrostis</taxon>
    </lineage>
</organism>
<gene>
    <name evidence="7" type="ORF">EJB05_07249</name>
</gene>
<keyword evidence="3" id="KW-0862">Zinc</keyword>
<feature type="domain" description="SF3A2" evidence="6">
    <location>
        <begin position="53"/>
        <end position="147"/>
    </location>
</feature>
<accession>A0A5J9WHV3</accession>
<evidence type="ECO:0000256" key="4">
    <source>
        <dbReference type="ARBA" id="ARBA00023242"/>
    </source>
</evidence>
<evidence type="ECO:0000256" key="1">
    <source>
        <dbReference type="ARBA" id="ARBA00022723"/>
    </source>
</evidence>
<evidence type="ECO:0000313" key="8">
    <source>
        <dbReference type="Proteomes" id="UP000324897"/>
    </source>
</evidence>
<feature type="non-terminal residue" evidence="7">
    <location>
        <position position="1"/>
    </location>
</feature>
<sequence length="254" mass="28257">MGVDGARRGRRAEEHGVRGSAQKAARVVEEVLGRCLLLLELVFREGNANDFKIGRPGYTVTKQYDPDTKQHSFLFEIDYPEIEENSKPRHRFMSSYEQKVESWDKRYQYLLFAAEPYETIAFKIPSIEIDKSTNKFFSYWDPDKKEYILQLYFKPRPPEASKPPPAPGTLPNGTGAPGAPPRPPGQIPPPPPQVPPPPPQAPPPAPMGMPPRMPPPPPPQVANGPPRPMIPPPPNFTPGAPPPRPPMQGFPGQQ</sequence>
<evidence type="ECO:0000256" key="5">
    <source>
        <dbReference type="SAM" id="MobiDB-lite"/>
    </source>
</evidence>
<dbReference type="GO" id="GO:0008270">
    <property type="term" value="F:zinc ion binding"/>
    <property type="evidence" value="ECO:0007669"/>
    <property type="project" value="UniProtKB-KW"/>
</dbReference>
<keyword evidence="4" id="KW-0539">Nucleus</keyword>
<dbReference type="AlphaFoldDB" id="A0A5J9WHV3"/>
<dbReference type="OrthoDB" id="10250970at2759"/>
<dbReference type="Gene3D" id="2.60.40.2690">
    <property type="match status" value="1"/>
</dbReference>
<evidence type="ECO:0000256" key="3">
    <source>
        <dbReference type="ARBA" id="ARBA00022833"/>
    </source>
</evidence>
<keyword evidence="1" id="KW-0479">Metal-binding</keyword>
<dbReference type="SMART" id="SM01050">
    <property type="entry name" value="CactinC_cactus"/>
    <property type="match status" value="1"/>
</dbReference>